<proteinExistence type="predicted"/>
<dbReference type="InterPro" id="IPR000485">
    <property type="entry name" value="AsnC-type_HTH_dom"/>
</dbReference>
<reference evidence="5 6" key="1">
    <citation type="submission" date="2016-10" db="EMBL/GenBank/DDBJ databases">
        <authorList>
            <person name="de Groot N.N."/>
        </authorList>
    </citation>
    <scope>NUCLEOTIDE SEQUENCE [LARGE SCALE GENOMIC DNA]</scope>
    <source>
        <strain evidence="5 6">DSM 16199</strain>
    </source>
</reference>
<dbReference type="PANTHER" id="PTHR30154">
    <property type="entry name" value="LEUCINE-RESPONSIVE REGULATORY PROTEIN"/>
    <property type="match status" value="1"/>
</dbReference>
<keyword evidence="6" id="KW-1185">Reference proteome</keyword>
<accession>A0A1I4GMK3</accession>
<dbReference type="PANTHER" id="PTHR30154:SF34">
    <property type="entry name" value="TRANSCRIPTIONAL REGULATOR AZLB"/>
    <property type="match status" value="1"/>
</dbReference>
<evidence type="ECO:0000313" key="6">
    <source>
        <dbReference type="Proteomes" id="UP000199550"/>
    </source>
</evidence>
<dbReference type="Gene3D" id="3.30.70.920">
    <property type="match status" value="1"/>
</dbReference>
<dbReference type="AlphaFoldDB" id="A0A1I4GMK3"/>
<dbReference type="Pfam" id="PF01037">
    <property type="entry name" value="AsnC_trans_reg"/>
    <property type="match status" value="1"/>
</dbReference>
<dbReference type="GO" id="GO:0043200">
    <property type="term" value="P:response to amino acid"/>
    <property type="evidence" value="ECO:0007669"/>
    <property type="project" value="TreeGrafter"/>
</dbReference>
<name>A0A1I4GMK3_9RHOB</name>
<dbReference type="GO" id="GO:0005829">
    <property type="term" value="C:cytosol"/>
    <property type="evidence" value="ECO:0007669"/>
    <property type="project" value="TreeGrafter"/>
</dbReference>
<dbReference type="InterPro" id="IPR011008">
    <property type="entry name" value="Dimeric_a/b-barrel"/>
</dbReference>
<dbReference type="PRINTS" id="PR00033">
    <property type="entry name" value="HTHASNC"/>
</dbReference>
<keyword evidence="3" id="KW-0804">Transcription</keyword>
<dbReference type="InterPro" id="IPR036390">
    <property type="entry name" value="WH_DNA-bd_sf"/>
</dbReference>
<dbReference type="InterPro" id="IPR019887">
    <property type="entry name" value="Tscrpt_reg_AsnC/Lrp_C"/>
</dbReference>
<dbReference type="InterPro" id="IPR019888">
    <property type="entry name" value="Tscrpt_reg_AsnC-like"/>
</dbReference>
<sequence length="157" mass="17543">MLAYFAAMDEIDKRIVRRLAADGRISMNDLGDAVGLSPTPTARRVKALEASGVITGYNARFDEAALGFDVTVFVSVQLDRQIDKALASFEAEISAFEEVVDCWLMTGNRDYLMRIVTSDLKDFERFLTERLTRVTGVSSIESSIPLRRVKGKPYRTP</sequence>
<keyword evidence="1" id="KW-0805">Transcription regulation</keyword>
<dbReference type="InterPro" id="IPR036388">
    <property type="entry name" value="WH-like_DNA-bd_sf"/>
</dbReference>
<dbReference type="PROSITE" id="PS00519">
    <property type="entry name" value="HTH_ASNC_1"/>
    <property type="match status" value="1"/>
</dbReference>
<keyword evidence="2" id="KW-0238">DNA-binding</keyword>
<evidence type="ECO:0000256" key="3">
    <source>
        <dbReference type="ARBA" id="ARBA00023163"/>
    </source>
</evidence>
<dbReference type="OrthoDB" id="9803143at2"/>
<organism evidence="5 6">
    <name type="scientific">Loktanella salsilacus</name>
    <dbReference type="NCBI Taxonomy" id="195913"/>
    <lineage>
        <taxon>Bacteria</taxon>
        <taxon>Pseudomonadati</taxon>
        <taxon>Pseudomonadota</taxon>
        <taxon>Alphaproteobacteria</taxon>
        <taxon>Rhodobacterales</taxon>
        <taxon>Roseobacteraceae</taxon>
        <taxon>Loktanella</taxon>
    </lineage>
</organism>
<dbReference type="SMART" id="SM00344">
    <property type="entry name" value="HTH_ASNC"/>
    <property type="match status" value="1"/>
</dbReference>
<evidence type="ECO:0000313" key="5">
    <source>
        <dbReference type="EMBL" id="SFL30720.1"/>
    </source>
</evidence>
<dbReference type="GO" id="GO:0043565">
    <property type="term" value="F:sequence-specific DNA binding"/>
    <property type="evidence" value="ECO:0007669"/>
    <property type="project" value="InterPro"/>
</dbReference>
<dbReference type="Pfam" id="PF13412">
    <property type="entry name" value="HTH_24"/>
    <property type="match status" value="1"/>
</dbReference>
<dbReference type="SUPFAM" id="SSF46785">
    <property type="entry name" value="Winged helix' DNA-binding domain"/>
    <property type="match status" value="1"/>
</dbReference>
<dbReference type="InterPro" id="IPR019885">
    <property type="entry name" value="Tscrpt_reg_HTH_AsnC-type_CS"/>
</dbReference>
<dbReference type="PROSITE" id="PS50956">
    <property type="entry name" value="HTH_ASNC_2"/>
    <property type="match status" value="1"/>
</dbReference>
<dbReference type="Proteomes" id="UP000199550">
    <property type="component" value="Unassembled WGS sequence"/>
</dbReference>
<evidence type="ECO:0000256" key="1">
    <source>
        <dbReference type="ARBA" id="ARBA00023015"/>
    </source>
</evidence>
<evidence type="ECO:0000259" key="4">
    <source>
        <dbReference type="PROSITE" id="PS50956"/>
    </source>
</evidence>
<dbReference type="EMBL" id="FOTF01000013">
    <property type="protein sequence ID" value="SFL30720.1"/>
    <property type="molecule type" value="Genomic_DNA"/>
</dbReference>
<dbReference type="STRING" id="195913.SAMN04488004_11373"/>
<feature type="domain" description="HTH asnC-type" evidence="4">
    <location>
        <begin position="8"/>
        <end position="69"/>
    </location>
</feature>
<gene>
    <name evidence="5" type="ORF">SAMN04488004_11373</name>
</gene>
<protein>
    <submittedName>
        <fullName evidence="5">Transcriptional regulator, AsnC family</fullName>
    </submittedName>
</protein>
<evidence type="ECO:0000256" key="2">
    <source>
        <dbReference type="ARBA" id="ARBA00023125"/>
    </source>
</evidence>
<dbReference type="Gene3D" id="1.10.10.10">
    <property type="entry name" value="Winged helix-like DNA-binding domain superfamily/Winged helix DNA-binding domain"/>
    <property type="match status" value="1"/>
</dbReference>
<dbReference type="SUPFAM" id="SSF54909">
    <property type="entry name" value="Dimeric alpha+beta barrel"/>
    <property type="match status" value="1"/>
</dbReference>